<evidence type="ECO:0000313" key="4">
    <source>
        <dbReference type="EMBL" id="MBD3906735.1"/>
    </source>
</evidence>
<evidence type="ECO:0000256" key="2">
    <source>
        <dbReference type="SAM" id="SignalP"/>
    </source>
</evidence>
<evidence type="ECO:0000256" key="1">
    <source>
        <dbReference type="ARBA" id="ARBA00022729"/>
    </source>
</evidence>
<dbReference type="AlphaFoldDB" id="A0A9Q3UZZ3"/>
<protein>
    <submittedName>
        <fullName evidence="5">Lamin tail domain-containing protein</fullName>
    </submittedName>
</protein>
<evidence type="ECO:0000313" key="7">
    <source>
        <dbReference type="Proteomes" id="UP001107960"/>
    </source>
</evidence>
<evidence type="ECO:0000259" key="3">
    <source>
        <dbReference type="PROSITE" id="PS51841"/>
    </source>
</evidence>
<proteinExistence type="predicted"/>
<reference evidence="6" key="2">
    <citation type="submission" date="2023-07" db="EMBL/GenBank/DDBJ databases">
        <title>Description of novel Chryseobacterium sp. strain C-2.</title>
        <authorList>
            <person name="Saticioglu I.B."/>
        </authorList>
    </citation>
    <scope>NUCLEOTIDE SEQUENCE [LARGE SCALE GENOMIC DNA]</scope>
    <source>
        <strain evidence="6">C-2</strain>
    </source>
</reference>
<dbReference type="SUPFAM" id="SSF74853">
    <property type="entry name" value="Lamin A/C globular tail domain"/>
    <property type="match status" value="1"/>
</dbReference>
<feature type="domain" description="LTD" evidence="3">
    <location>
        <begin position="9"/>
        <end position="145"/>
    </location>
</feature>
<accession>A0A9Q3UZZ3</accession>
<dbReference type="RefSeq" id="WP_191181129.1">
    <property type="nucleotide sequence ID" value="NZ_JACXXP010000039.1"/>
</dbReference>
<keyword evidence="6" id="KW-1185">Reference proteome</keyword>
<dbReference type="Pfam" id="PF00932">
    <property type="entry name" value="LTD"/>
    <property type="match status" value="1"/>
</dbReference>
<name>A0A9Q3UZZ3_9FLAO</name>
<reference evidence="4" key="3">
    <citation type="submission" date="2024-05" db="EMBL/GenBank/DDBJ databases">
        <title>Description of novel Chryseobacterium sp. strain C-2.</title>
        <authorList>
            <person name="Saticioglu I.B."/>
        </authorList>
    </citation>
    <scope>NUCLEOTIDE SEQUENCE</scope>
    <source>
        <strain evidence="4">C-2</strain>
    </source>
</reference>
<dbReference type="Proteomes" id="UP000603715">
    <property type="component" value="Unassembled WGS sequence"/>
</dbReference>
<dbReference type="InterPro" id="IPR026444">
    <property type="entry name" value="Secre_tail"/>
</dbReference>
<dbReference type="Proteomes" id="UP001107960">
    <property type="component" value="Unassembled WGS sequence"/>
</dbReference>
<dbReference type="PROSITE" id="PS51841">
    <property type="entry name" value="LTD"/>
    <property type="match status" value="1"/>
</dbReference>
<reference evidence="5" key="1">
    <citation type="submission" date="2021-11" db="EMBL/GenBank/DDBJ databases">
        <title>Description of novel Chryseobacterium species.</title>
        <authorList>
            <person name="Saticioglu I.B."/>
            <person name="Ay H."/>
            <person name="Altun S."/>
            <person name="Duman M."/>
        </authorList>
    </citation>
    <scope>NUCLEOTIDE SEQUENCE</scope>
    <source>
        <strain evidence="5">C-39</strain>
    </source>
</reference>
<dbReference type="NCBIfam" id="TIGR04183">
    <property type="entry name" value="Por_Secre_tail"/>
    <property type="match status" value="1"/>
</dbReference>
<organism evidence="5 7">
    <name type="scientific">Chryseobacterium muglaense</name>
    <dbReference type="NCBI Taxonomy" id="2893752"/>
    <lineage>
        <taxon>Bacteria</taxon>
        <taxon>Pseudomonadati</taxon>
        <taxon>Bacteroidota</taxon>
        <taxon>Flavobacteriia</taxon>
        <taxon>Flavobacteriales</taxon>
        <taxon>Weeksellaceae</taxon>
        <taxon>Chryseobacterium group</taxon>
        <taxon>Chryseobacterium</taxon>
    </lineage>
</organism>
<feature type="signal peptide" evidence="2">
    <location>
        <begin position="1"/>
        <end position="19"/>
    </location>
</feature>
<dbReference type="InterPro" id="IPR001322">
    <property type="entry name" value="Lamin_tail_dom"/>
</dbReference>
<sequence length="275" mass="28653">MRKTFTILGIITLSMTSKAQVVINEIYTGGGSAVATSVYKYDFIELKNIGATSVTLTGAYLKYASSTGSFSDSHAIPTVTLAPGQIYLVQEGNAGTKGVDLPITPDLVGTLNLATIVGKVALTSDATAPTSSTSTNVLDFVGYGTSANQFEGASYAPAPSNALSISRTSGDTNNNAADFATGTPSPQNSSGATLGISDVKNVRSLFVKNTLVKNNEIIFGEKVDQVKIYGMSGQLVKTVVSLKTNNLDVADLPKGNYIVTGTVNNQSVSQKIMRN</sequence>
<gene>
    <name evidence="4" type="ORF">IEW27_19305</name>
    <name evidence="5" type="ORF">LNP80_20565</name>
</gene>
<keyword evidence="1 2" id="KW-0732">Signal</keyword>
<comment type="caution">
    <text evidence="5">The sequence shown here is derived from an EMBL/GenBank/DDBJ whole genome shotgun (WGS) entry which is preliminary data.</text>
</comment>
<dbReference type="EMBL" id="JACXXP010000039">
    <property type="protein sequence ID" value="MBD3906735.1"/>
    <property type="molecule type" value="Genomic_DNA"/>
</dbReference>
<dbReference type="EMBL" id="JAJJML010000001">
    <property type="protein sequence ID" value="MCC9036601.1"/>
    <property type="molecule type" value="Genomic_DNA"/>
</dbReference>
<evidence type="ECO:0000313" key="6">
    <source>
        <dbReference type="Proteomes" id="UP000603715"/>
    </source>
</evidence>
<evidence type="ECO:0000313" key="5">
    <source>
        <dbReference type="EMBL" id="MCC9036601.1"/>
    </source>
</evidence>
<dbReference type="InterPro" id="IPR036415">
    <property type="entry name" value="Lamin_tail_dom_sf"/>
</dbReference>
<feature type="chain" id="PRO_5040220264" evidence="2">
    <location>
        <begin position="20"/>
        <end position="275"/>
    </location>
</feature>